<evidence type="ECO:0000313" key="2">
    <source>
        <dbReference type="Proteomes" id="UP001634007"/>
    </source>
</evidence>
<dbReference type="Proteomes" id="UP001634007">
    <property type="component" value="Unassembled WGS sequence"/>
</dbReference>
<evidence type="ECO:0000313" key="1">
    <source>
        <dbReference type="EMBL" id="KAL3726567.1"/>
    </source>
</evidence>
<sequence>MDKSRVACESQAKAFLSGDGARVKSRKPSWKEKIGGVIWKALNLHMRKQKAGAGREMVGRATSSQMEIKRREGRAVKLRPRHHGRRYTCASVGVAENFRTRRMEEWESQLHQYNLLSW</sequence>
<comment type="caution">
    <text evidence="1">The sequence shown here is derived from an EMBL/GenBank/DDBJ whole genome shotgun (WGS) entry which is preliminary data.</text>
</comment>
<organism evidence="1 2">
    <name type="scientific">Eucalyptus globulus</name>
    <name type="common">Tasmanian blue gum</name>
    <dbReference type="NCBI Taxonomy" id="34317"/>
    <lineage>
        <taxon>Eukaryota</taxon>
        <taxon>Viridiplantae</taxon>
        <taxon>Streptophyta</taxon>
        <taxon>Embryophyta</taxon>
        <taxon>Tracheophyta</taxon>
        <taxon>Spermatophyta</taxon>
        <taxon>Magnoliopsida</taxon>
        <taxon>eudicotyledons</taxon>
        <taxon>Gunneridae</taxon>
        <taxon>Pentapetalae</taxon>
        <taxon>rosids</taxon>
        <taxon>malvids</taxon>
        <taxon>Myrtales</taxon>
        <taxon>Myrtaceae</taxon>
        <taxon>Myrtoideae</taxon>
        <taxon>Eucalypteae</taxon>
        <taxon>Eucalyptus</taxon>
    </lineage>
</organism>
<gene>
    <name evidence="1" type="ORF">ACJRO7_031465</name>
</gene>
<reference evidence="1 2" key="1">
    <citation type="submission" date="2024-11" db="EMBL/GenBank/DDBJ databases">
        <title>Chromosome-level genome assembly of Eucalyptus globulus Labill. provides insights into its genome evolution.</title>
        <authorList>
            <person name="Li X."/>
        </authorList>
    </citation>
    <scope>NUCLEOTIDE SEQUENCE [LARGE SCALE GENOMIC DNA]</scope>
    <source>
        <strain evidence="1">CL2024</strain>
        <tissue evidence="1">Fresh tender leaves</tissue>
    </source>
</reference>
<dbReference type="AlphaFoldDB" id="A0ABD3JIV6"/>
<accession>A0ABD3JIV6</accession>
<name>A0ABD3JIV6_EUCGL</name>
<dbReference type="EMBL" id="JBJKBG010000008">
    <property type="protein sequence ID" value="KAL3726567.1"/>
    <property type="molecule type" value="Genomic_DNA"/>
</dbReference>
<protein>
    <submittedName>
        <fullName evidence="1">Uncharacterized protein</fullName>
    </submittedName>
</protein>
<proteinExistence type="predicted"/>
<keyword evidence="2" id="KW-1185">Reference proteome</keyword>